<accession>A0A382WPK3</accession>
<dbReference type="SUPFAM" id="SSF101307">
    <property type="entry name" value="YutG-like"/>
    <property type="match status" value="1"/>
</dbReference>
<dbReference type="PANTHER" id="PTHR36305">
    <property type="entry name" value="PHOSPHATIDYLGLYCEROPHOSPHATASE A"/>
    <property type="match status" value="1"/>
</dbReference>
<keyword evidence="1" id="KW-0472">Membrane</keyword>
<reference evidence="3" key="1">
    <citation type="submission" date="2018-05" db="EMBL/GenBank/DDBJ databases">
        <authorList>
            <person name="Lanie J.A."/>
            <person name="Ng W.-L."/>
            <person name="Kazmierczak K.M."/>
            <person name="Andrzejewski T.M."/>
            <person name="Davidsen T.M."/>
            <person name="Wayne K.J."/>
            <person name="Tettelin H."/>
            <person name="Glass J.I."/>
            <person name="Rusch D."/>
            <person name="Podicherti R."/>
            <person name="Tsui H.-C.T."/>
            <person name="Winkler M.E."/>
        </authorList>
    </citation>
    <scope>NUCLEOTIDE SEQUENCE</scope>
</reference>
<dbReference type="PANTHER" id="PTHR36305:SF1">
    <property type="entry name" value="PHOSPHATIDYLGLYCEROPHOSPHATASE A"/>
    <property type="match status" value="1"/>
</dbReference>
<dbReference type="EMBL" id="UINC01161375">
    <property type="protein sequence ID" value="SVD60520.1"/>
    <property type="molecule type" value="Genomic_DNA"/>
</dbReference>
<feature type="transmembrane region" description="Helical" evidence="1">
    <location>
        <begin position="12"/>
        <end position="37"/>
    </location>
</feature>
<sequence length="124" mass="14142">MTRLAAECIGTVFYIGKLPFAPGTWASLIATIFWYFLFTNIDLFFLPIVTIFLLILGYIASDRIVKNSKEHDPSRIVIDEWVGQWITFTMLPVNIYTGVIGFIAFRIIDIVKPGPVKRMERLPG</sequence>
<protein>
    <recommendedName>
        <fullName evidence="2">YutG/PgpA domain-containing protein</fullName>
    </recommendedName>
</protein>
<dbReference type="GO" id="GO:0006629">
    <property type="term" value="P:lipid metabolic process"/>
    <property type="evidence" value="ECO:0007669"/>
    <property type="project" value="InterPro"/>
</dbReference>
<gene>
    <name evidence="3" type="ORF">METZ01_LOCUS413374</name>
</gene>
<proteinExistence type="predicted"/>
<organism evidence="3">
    <name type="scientific">marine metagenome</name>
    <dbReference type="NCBI Taxonomy" id="408172"/>
    <lineage>
        <taxon>unclassified sequences</taxon>
        <taxon>metagenomes</taxon>
        <taxon>ecological metagenomes</taxon>
    </lineage>
</organism>
<feature type="non-terminal residue" evidence="3">
    <location>
        <position position="124"/>
    </location>
</feature>
<feature type="domain" description="YutG/PgpA" evidence="2">
    <location>
        <begin position="9"/>
        <end position="124"/>
    </location>
</feature>
<feature type="transmembrane region" description="Helical" evidence="1">
    <location>
        <begin position="82"/>
        <end position="108"/>
    </location>
</feature>
<feature type="transmembrane region" description="Helical" evidence="1">
    <location>
        <begin position="43"/>
        <end position="61"/>
    </location>
</feature>
<dbReference type="InterPro" id="IPR026037">
    <property type="entry name" value="PgpA"/>
</dbReference>
<dbReference type="InterPro" id="IPR007686">
    <property type="entry name" value="YutG/PgpA"/>
</dbReference>
<dbReference type="CDD" id="cd06971">
    <property type="entry name" value="PgpA"/>
    <property type="match status" value="1"/>
</dbReference>
<evidence type="ECO:0000313" key="3">
    <source>
        <dbReference type="EMBL" id="SVD60520.1"/>
    </source>
</evidence>
<dbReference type="GO" id="GO:0008962">
    <property type="term" value="F:phosphatidylglycerophosphatase activity"/>
    <property type="evidence" value="ECO:0007669"/>
    <property type="project" value="InterPro"/>
</dbReference>
<dbReference type="AlphaFoldDB" id="A0A382WPK3"/>
<name>A0A382WPK3_9ZZZZ</name>
<keyword evidence="1" id="KW-0812">Transmembrane</keyword>
<dbReference type="PIRSF" id="PIRSF006162">
    <property type="entry name" value="PgpA"/>
    <property type="match status" value="1"/>
</dbReference>
<keyword evidence="1" id="KW-1133">Transmembrane helix</keyword>
<dbReference type="Pfam" id="PF04608">
    <property type="entry name" value="PgpA"/>
    <property type="match status" value="1"/>
</dbReference>
<evidence type="ECO:0000259" key="2">
    <source>
        <dbReference type="Pfam" id="PF04608"/>
    </source>
</evidence>
<evidence type="ECO:0000256" key="1">
    <source>
        <dbReference type="SAM" id="Phobius"/>
    </source>
</evidence>
<dbReference type="InterPro" id="IPR036681">
    <property type="entry name" value="PgpA-like_sf"/>
</dbReference>